<dbReference type="PANTHER" id="PTHR43758">
    <property type="entry name" value="7,8-DIHYDRO-8-OXOGUANINE TRIPHOSPHATASE"/>
    <property type="match status" value="1"/>
</dbReference>
<dbReference type="AlphaFoldDB" id="A0A857MSY2"/>
<evidence type="ECO:0000256" key="9">
    <source>
        <dbReference type="ARBA" id="ARBA00022884"/>
    </source>
</evidence>
<comment type="similarity">
    <text evidence="3 25">Belongs to the Nudix hydrolase family.</text>
</comment>
<evidence type="ECO:0000256" key="12">
    <source>
        <dbReference type="ARBA" id="ARBA00024486"/>
    </source>
</evidence>
<dbReference type="InterPro" id="IPR003563">
    <property type="entry name" value="8ODP"/>
</dbReference>
<dbReference type="PROSITE" id="PS51462">
    <property type="entry name" value="NUDIX"/>
    <property type="match status" value="1"/>
</dbReference>
<evidence type="ECO:0000256" key="16">
    <source>
        <dbReference type="ARBA" id="ARBA00029673"/>
    </source>
</evidence>
<organism evidence="27 28">
    <name type="scientific">Candidatus Mycosynbacter amalyticus</name>
    <dbReference type="NCBI Taxonomy" id="2665156"/>
    <lineage>
        <taxon>Bacteria</taxon>
        <taxon>Candidatus Saccharimonadota</taxon>
        <taxon>Candidatus Saccharimonadota incertae sedis</taxon>
        <taxon>Candidatus Mycosynbacter</taxon>
    </lineage>
</organism>
<comment type="catalytic activity">
    <reaction evidence="23">
        <text>N(6)-methyl-dATP + H2O = N(6)-methyl-dAMP + diphosphate + H(+)</text>
        <dbReference type="Rhea" id="RHEA:67604"/>
        <dbReference type="ChEBI" id="CHEBI:15377"/>
        <dbReference type="ChEBI" id="CHEBI:15378"/>
        <dbReference type="ChEBI" id="CHEBI:33019"/>
        <dbReference type="ChEBI" id="CHEBI:169976"/>
        <dbReference type="ChEBI" id="CHEBI:172872"/>
    </reaction>
    <physiologicalReaction direction="left-to-right" evidence="23">
        <dbReference type="Rhea" id="RHEA:67605"/>
    </physiologicalReaction>
</comment>
<dbReference type="InterPro" id="IPR015797">
    <property type="entry name" value="NUDIX_hydrolase-like_dom_sf"/>
</dbReference>
<evidence type="ECO:0000259" key="26">
    <source>
        <dbReference type="PROSITE" id="PS51462"/>
    </source>
</evidence>
<evidence type="ECO:0000256" key="22">
    <source>
        <dbReference type="ARBA" id="ARBA00048894"/>
    </source>
</evidence>
<evidence type="ECO:0000313" key="27">
    <source>
        <dbReference type="EMBL" id="QHN42547.1"/>
    </source>
</evidence>
<evidence type="ECO:0000256" key="14">
    <source>
        <dbReference type="ARBA" id="ARBA00026103"/>
    </source>
</evidence>
<dbReference type="SUPFAM" id="SSF55811">
    <property type="entry name" value="Nudix"/>
    <property type="match status" value="1"/>
</dbReference>
<comment type="cofactor">
    <cofactor evidence="1">
        <name>Mg(2+)</name>
        <dbReference type="ChEBI" id="CHEBI:18420"/>
    </cofactor>
</comment>
<dbReference type="GO" id="GO:0003723">
    <property type="term" value="F:RNA binding"/>
    <property type="evidence" value="ECO:0007669"/>
    <property type="project" value="UniProtKB-KW"/>
</dbReference>
<dbReference type="PRINTS" id="PR00502">
    <property type="entry name" value="NUDIXFAMILY"/>
</dbReference>
<dbReference type="CDD" id="cd03427">
    <property type="entry name" value="NUDIX_MTH1_Nudt1"/>
    <property type="match status" value="1"/>
</dbReference>
<evidence type="ECO:0000256" key="19">
    <source>
        <dbReference type="ARBA" id="ARBA00031927"/>
    </source>
</evidence>
<comment type="subcellular location">
    <subcellularLocation>
        <location evidence="2">Cytoplasm</location>
    </subcellularLocation>
</comment>
<evidence type="ECO:0000256" key="23">
    <source>
        <dbReference type="ARBA" id="ARBA00049032"/>
    </source>
</evidence>
<keyword evidence="7 25" id="KW-0378">Hydrolase</keyword>
<dbReference type="GO" id="GO:0008413">
    <property type="term" value="F:8-oxo-7,8-dihydroguanosine triphosphate pyrophosphatase activity"/>
    <property type="evidence" value="ECO:0007669"/>
    <property type="project" value="InterPro"/>
</dbReference>
<evidence type="ECO:0000256" key="7">
    <source>
        <dbReference type="ARBA" id="ARBA00022801"/>
    </source>
</evidence>
<evidence type="ECO:0000256" key="24">
    <source>
        <dbReference type="ARBA" id="ARBA00053094"/>
    </source>
</evidence>
<comment type="catalytic activity">
    <reaction evidence="10">
        <text>8-oxo-dATP + H2O = 8-oxo-dAMP + diphosphate + H(+)</text>
        <dbReference type="Rhea" id="RHEA:65396"/>
        <dbReference type="ChEBI" id="CHEBI:15377"/>
        <dbReference type="ChEBI" id="CHEBI:15378"/>
        <dbReference type="ChEBI" id="CHEBI:33019"/>
        <dbReference type="ChEBI" id="CHEBI:71361"/>
        <dbReference type="ChEBI" id="CHEBI:172871"/>
    </reaction>
    <physiologicalReaction direction="left-to-right" evidence="10">
        <dbReference type="Rhea" id="RHEA:65397"/>
    </physiologicalReaction>
</comment>
<keyword evidence="5" id="KW-0963">Cytoplasm</keyword>
<comment type="catalytic activity">
    <reaction evidence="21">
        <text>N(6)-methyl-ATP + H2O = N(6)-methyl-AMP + diphosphate + H(+)</text>
        <dbReference type="Rhea" id="RHEA:67608"/>
        <dbReference type="ChEBI" id="CHEBI:15377"/>
        <dbReference type="ChEBI" id="CHEBI:15378"/>
        <dbReference type="ChEBI" id="CHEBI:33019"/>
        <dbReference type="ChEBI" id="CHEBI:144842"/>
        <dbReference type="ChEBI" id="CHEBI:172873"/>
    </reaction>
    <physiologicalReaction direction="left-to-right" evidence="21">
        <dbReference type="Rhea" id="RHEA:67609"/>
    </physiologicalReaction>
</comment>
<dbReference type="GO" id="GO:0042262">
    <property type="term" value="P:DNA protection"/>
    <property type="evidence" value="ECO:0007669"/>
    <property type="project" value="InterPro"/>
</dbReference>
<evidence type="ECO:0000256" key="21">
    <source>
        <dbReference type="ARBA" id="ARBA00048002"/>
    </source>
</evidence>
<evidence type="ECO:0000256" key="15">
    <source>
        <dbReference type="ARBA" id="ARBA00026218"/>
    </source>
</evidence>
<dbReference type="EMBL" id="CP045921">
    <property type="protein sequence ID" value="QHN42547.1"/>
    <property type="molecule type" value="Genomic_DNA"/>
</dbReference>
<comment type="catalytic activity">
    <reaction evidence="12">
        <text>8-oxo-dGTP + H2O = 8-oxo-dGMP + diphosphate + H(+)</text>
        <dbReference type="Rhea" id="RHEA:31575"/>
        <dbReference type="ChEBI" id="CHEBI:15377"/>
        <dbReference type="ChEBI" id="CHEBI:15378"/>
        <dbReference type="ChEBI" id="CHEBI:33019"/>
        <dbReference type="ChEBI" id="CHEBI:63224"/>
        <dbReference type="ChEBI" id="CHEBI:77896"/>
    </reaction>
    <physiologicalReaction direction="left-to-right" evidence="12">
        <dbReference type="Rhea" id="RHEA:31576"/>
    </physiologicalReaction>
</comment>
<evidence type="ECO:0000256" key="11">
    <source>
        <dbReference type="ARBA" id="ARBA00024459"/>
    </source>
</evidence>
<gene>
    <name evidence="27" type="ORF">GII36_01625</name>
</gene>
<evidence type="ECO:0000256" key="13">
    <source>
        <dbReference type="ARBA" id="ARBA00024596"/>
    </source>
</evidence>
<evidence type="ECO:0000256" key="20">
    <source>
        <dbReference type="ARBA" id="ARBA00032071"/>
    </source>
</evidence>
<evidence type="ECO:0000256" key="5">
    <source>
        <dbReference type="ARBA" id="ARBA00022490"/>
    </source>
</evidence>
<dbReference type="KEGG" id="mama:GII36_01625"/>
<dbReference type="InterPro" id="IPR020476">
    <property type="entry name" value="Nudix_hydrolase"/>
</dbReference>
<sequence length="177" mass="20628">MASWMVLWSRIWRIVAMSKERMKALTLVFLRREGEVLLAMKKRGFGAGRWNGVGGKLEPGETVEQALVRETWEEIGVKLLSYDKVAQISFDELYNGERTTMNVTVYTSDSWEGEPTESEEMRPEWYREDEVPYDDMWPDDVYWLPMVLAEDAKIRASFTLDEHDTIVSHDVQKVAEL</sequence>
<evidence type="ECO:0000256" key="10">
    <source>
        <dbReference type="ARBA" id="ARBA00024448"/>
    </source>
</evidence>
<evidence type="ECO:0000256" key="3">
    <source>
        <dbReference type="ARBA" id="ARBA00005582"/>
    </source>
</evidence>
<dbReference type="PANTHER" id="PTHR43758:SF2">
    <property type="entry name" value="OXIDIZED PURINE NUCLEOSIDE TRIPHOSPHATE HYDROLASE"/>
    <property type="match status" value="1"/>
</dbReference>
<dbReference type="GO" id="GO:0046872">
    <property type="term" value="F:metal ion binding"/>
    <property type="evidence" value="ECO:0007669"/>
    <property type="project" value="UniProtKB-KW"/>
</dbReference>
<keyword evidence="6" id="KW-0479">Metal-binding</keyword>
<evidence type="ECO:0000313" key="28">
    <source>
        <dbReference type="Proteomes" id="UP001059824"/>
    </source>
</evidence>
<proteinExistence type="inferred from homology"/>
<evidence type="ECO:0000256" key="4">
    <source>
        <dbReference type="ARBA" id="ARBA00011245"/>
    </source>
</evidence>
<evidence type="ECO:0000256" key="18">
    <source>
        <dbReference type="ARBA" id="ARBA00030682"/>
    </source>
</evidence>
<dbReference type="InterPro" id="IPR000086">
    <property type="entry name" value="NUDIX_hydrolase_dom"/>
</dbReference>
<evidence type="ECO:0000256" key="2">
    <source>
        <dbReference type="ARBA" id="ARBA00004496"/>
    </source>
</evidence>
<comment type="catalytic activity">
    <reaction evidence="11">
        <text>2-oxo-dATP + H2O = 2-oxo-dAMP + diphosphate + H(+)</text>
        <dbReference type="Rhea" id="RHEA:31583"/>
        <dbReference type="ChEBI" id="CHEBI:15377"/>
        <dbReference type="ChEBI" id="CHEBI:15378"/>
        <dbReference type="ChEBI" id="CHEBI:33019"/>
        <dbReference type="ChEBI" id="CHEBI:63212"/>
        <dbReference type="ChEBI" id="CHEBI:77897"/>
        <dbReference type="EC" id="3.6.1.56"/>
    </reaction>
    <physiologicalReaction direction="left-to-right" evidence="11">
        <dbReference type="Rhea" id="RHEA:31584"/>
    </physiologicalReaction>
</comment>
<protein>
    <recommendedName>
        <fullName evidence="15">Oxidized purine nucleoside triphosphate hydrolase</fullName>
        <ecNumber evidence="14">3.6.1.56</ecNumber>
    </recommendedName>
    <alternativeName>
        <fullName evidence="19">2-hydroxy-dATP diphosphatase</fullName>
    </alternativeName>
    <alternativeName>
        <fullName evidence="18">7,8-dihydro-8-oxoguanine triphosphatase</fullName>
    </alternativeName>
    <alternativeName>
        <fullName evidence="17">8-oxo-dGTPase</fullName>
    </alternativeName>
    <alternativeName>
        <fullName evidence="20">Methylated purine nucleoside triphosphate hydrolase</fullName>
    </alternativeName>
    <alternativeName>
        <fullName evidence="16">Nucleoside diphosphate-linked moiety X motif 1</fullName>
    </alternativeName>
</protein>
<dbReference type="Gene3D" id="3.90.79.10">
    <property type="entry name" value="Nucleoside Triphosphate Pyrophosphohydrolase"/>
    <property type="match status" value="1"/>
</dbReference>
<dbReference type="InterPro" id="IPR020084">
    <property type="entry name" value="NUDIX_hydrolase_CS"/>
</dbReference>
<dbReference type="PROSITE" id="PS00893">
    <property type="entry name" value="NUDIX_BOX"/>
    <property type="match status" value="1"/>
</dbReference>
<keyword evidence="9" id="KW-0694">RNA-binding</keyword>
<feature type="domain" description="Nudix hydrolase" evidence="26">
    <location>
        <begin position="19"/>
        <end position="148"/>
    </location>
</feature>
<dbReference type="GO" id="GO:0008828">
    <property type="term" value="F:dATP diphosphatase activity"/>
    <property type="evidence" value="ECO:0007669"/>
    <property type="project" value="UniProtKB-EC"/>
</dbReference>
<comment type="function">
    <text evidence="24">Oxidized purine nucleoside triphosphate hydrolase which is a prominent sanitizer of the oxidized nucleotide pool. Catalyzes the hydrolysis of 2-oxo-dATP (2-hydroxy-dATP) into 2-oxo-dAMP. Also has a significant hydrolase activity toward 2-oxo-ATP, 8-oxo-dGTP and 8-oxo-dATP. Through the hydrolysis of oxidized purine nucleoside triphosphates, prevents their incorporation into DNA and the subsequent transversions A:T to C:G and G:C to T:A. Also catalyzes the hydrolysis of methylated purine nucleoside triphosphate preventing their integration into DNA. Through this antimutagenic activity protects cells from oxidative stress.</text>
</comment>
<comment type="catalytic activity">
    <reaction evidence="13">
        <text>2-oxo-ATP + H2O = 2-oxo-AMP + diphosphate + H(+)</text>
        <dbReference type="Rhea" id="RHEA:67392"/>
        <dbReference type="ChEBI" id="CHEBI:15377"/>
        <dbReference type="ChEBI" id="CHEBI:15378"/>
        <dbReference type="ChEBI" id="CHEBI:33019"/>
        <dbReference type="ChEBI" id="CHEBI:71395"/>
        <dbReference type="ChEBI" id="CHEBI:172878"/>
    </reaction>
    <physiologicalReaction direction="left-to-right" evidence="13">
        <dbReference type="Rhea" id="RHEA:67393"/>
    </physiologicalReaction>
</comment>
<keyword evidence="8" id="KW-0460">Magnesium</keyword>
<dbReference type="GO" id="GO:0005737">
    <property type="term" value="C:cytoplasm"/>
    <property type="evidence" value="ECO:0007669"/>
    <property type="project" value="UniProtKB-SubCell"/>
</dbReference>
<comment type="catalytic activity">
    <reaction evidence="22">
        <text>O(6)-methyl-dGTP + H2O = O(6)-methyl-dGMP + diphosphate + H(+)</text>
        <dbReference type="Rhea" id="RHEA:67600"/>
        <dbReference type="ChEBI" id="CHEBI:15377"/>
        <dbReference type="ChEBI" id="CHEBI:15378"/>
        <dbReference type="ChEBI" id="CHEBI:33019"/>
        <dbReference type="ChEBI" id="CHEBI:169974"/>
        <dbReference type="ChEBI" id="CHEBI:169975"/>
    </reaction>
    <physiologicalReaction direction="left-to-right" evidence="22">
        <dbReference type="Rhea" id="RHEA:67601"/>
    </physiologicalReaction>
</comment>
<comment type="subunit">
    <text evidence="4">Monomer.</text>
</comment>
<keyword evidence="28" id="KW-1185">Reference proteome</keyword>
<accession>A0A857MSY2</accession>
<name>A0A857MSY2_9BACT</name>
<evidence type="ECO:0000256" key="8">
    <source>
        <dbReference type="ARBA" id="ARBA00022842"/>
    </source>
</evidence>
<dbReference type="Proteomes" id="UP001059824">
    <property type="component" value="Chromosome"/>
</dbReference>
<evidence type="ECO:0000256" key="25">
    <source>
        <dbReference type="RuleBase" id="RU003476"/>
    </source>
</evidence>
<evidence type="ECO:0000256" key="6">
    <source>
        <dbReference type="ARBA" id="ARBA00022723"/>
    </source>
</evidence>
<dbReference type="PRINTS" id="PR01403">
    <property type="entry name" value="8OXTPHPHTASE"/>
</dbReference>
<evidence type="ECO:0000256" key="17">
    <source>
        <dbReference type="ARBA" id="ARBA00030634"/>
    </source>
</evidence>
<dbReference type="EC" id="3.6.1.56" evidence="14"/>
<reference evidence="27" key="1">
    <citation type="journal article" date="2021" name="Nat. Microbiol.">
        <title>Cocultivation of an ultrasmall environmental parasitic bacterium with lytic ability against bacteria associated with wastewater foams.</title>
        <authorList>
            <person name="Batinovic S."/>
            <person name="Rose J.J.A."/>
            <person name="Ratcliffe J."/>
            <person name="Seviour R.J."/>
            <person name="Petrovski S."/>
        </authorList>
    </citation>
    <scope>NUCLEOTIDE SEQUENCE</scope>
    <source>
        <strain evidence="27">JR1</strain>
    </source>
</reference>
<dbReference type="Pfam" id="PF00293">
    <property type="entry name" value="NUDIX"/>
    <property type="match status" value="1"/>
</dbReference>
<evidence type="ECO:0000256" key="1">
    <source>
        <dbReference type="ARBA" id="ARBA00001946"/>
    </source>
</evidence>